<feature type="region of interest" description="Disordered" evidence="6">
    <location>
        <begin position="28"/>
        <end position="47"/>
    </location>
</feature>
<dbReference type="PROSITE" id="PS50089">
    <property type="entry name" value="ZF_RING_2"/>
    <property type="match status" value="1"/>
</dbReference>
<dbReference type="Pfam" id="PF00271">
    <property type="entry name" value="Helicase_C"/>
    <property type="match status" value="1"/>
</dbReference>
<feature type="region of interest" description="Disordered" evidence="6">
    <location>
        <begin position="629"/>
        <end position="692"/>
    </location>
</feature>
<dbReference type="InterPro" id="IPR052583">
    <property type="entry name" value="ATP-helicase/E3_Ub-Ligase"/>
</dbReference>
<dbReference type="EnsemblMetazoa" id="XM_030994207">
    <property type="protein sequence ID" value="XP_030850067"/>
    <property type="gene ID" value="LOC754459"/>
</dbReference>
<organism evidence="9 10">
    <name type="scientific">Strongylocentrotus purpuratus</name>
    <name type="common">Purple sea urchin</name>
    <dbReference type="NCBI Taxonomy" id="7668"/>
    <lineage>
        <taxon>Eukaryota</taxon>
        <taxon>Metazoa</taxon>
        <taxon>Echinodermata</taxon>
        <taxon>Eleutherozoa</taxon>
        <taxon>Echinozoa</taxon>
        <taxon>Echinoidea</taxon>
        <taxon>Euechinoidea</taxon>
        <taxon>Echinacea</taxon>
        <taxon>Camarodonta</taxon>
        <taxon>Echinidea</taxon>
        <taxon>Strongylocentrotidae</taxon>
        <taxon>Strongylocentrotus</taxon>
    </lineage>
</organism>
<dbReference type="RefSeq" id="XP_030850067.1">
    <property type="nucleotide sequence ID" value="XM_030994207.1"/>
</dbReference>
<evidence type="ECO:0000259" key="7">
    <source>
        <dbReference type="PROSITE" id="PS50089"/>
    </source>
</evidence>
<feature type="compositionally biased region" description="Polar residues" evidence="6">
    <location>
        <begin position="486"/>
        <end position="495"/>
    </location>
</feature>
<dbReference type="InterPro" id="IPR001650">
    <property type="entry name" value="Helicase_C-like"/>
</dbReference>
<dbReference type="GeneID" id="754459"/>
<dbReference type="PROSITE" id="PS01359">
    <property type="entry name" value="ZF_PHD_1"/>
    <property type="match status" value="1"/>
</dbReference>
<dbReference type="InterPro" id="IPR048686">
    <property type="entry name" value="SHPRH_helical_1st"/>
</dbReference>
<name>A0A7M7PEF2_STRPU</name>
<evidence type="ECO:0008006" key="11">
    <source>
        <dbReference type="Google" id="ProtNLM"/>
    </source>
</evidence>
<keyword evidence="3" id="KW-0378">Hydrolase</keyword>
<dbReference type="InParanoid" id="A0A7M7PEF2"/>
<dbReference type="GO" id="GO:0005524">
    <property type="term" value="F:ATP binding"/>
    <property type="evidence" value="ECO:0007669"/>
    <property type="project" value="InterPro"/>
</dbReference>
<dbReference type="CDD" id="cd18793">
    <property type="entry name" value="SF2_C_SNF"/>
    <property type="match status" value="1"/>
</dbReference>
<evidence type="ECO:0000256" key="4">
    <source>
        <dbReference type="ARBA" id="ARBA00022833"/>
    </source>
</evidence>
<dbReference type="InterPro" id="IPR001965">
    <property type="entry name" value="Znf_PHD"/>
</dbReference>
<dbReference type="OMA" id="FIIPEIM"/>
<dbReference type="InterPro" id="IPR027417">
    <property type="entry name" value="P-loop_NTPase"/>
</dbReference>
<feature type="domain" description="Helicase C-terminal" evidence="8">
    <location>
        <begin position="1604"/>
        <end position="1762"/>
    </location>
</feature>
<dbReference type="Gene3D" id="3.30.40.10">
    <property type="entry name" value="Zinc/RING finger domain, C3HC4 (zinc finger)"/>
    <property type="match status" value="2"/>
</dbReference>
<dbReference type="InterPro" id="IPR000330">
    <property type="entry name" value="SNF2_N"/>
</dbReference>
<dbReference type="Gene3D" id="3.40.50.300">
    <property type="entry name" value="P-loop containing nucleotide triphosphate hydrolases"/>
    <property type="match status" value="1"/>
</dbReference>
<dbReference type="Pfam" id="PF21324">
    <property type="entry name" value="SHPRH_helical-2nd"/>
    <property type="match status" value="1"/>
</dbReference>
<feature type="compositionally biased region" description="Polar residues" evidence="6">
    <location>
        <begin position="461"/>
        <end position="479"/>
    </location>
</feature>
<evidence type="ECO:0000256" key="5">
    <source>
        <dbReference type="PROSITE-ProRule" id="PRU00175"/>
    </source>
</evidence>
<dbReference type="Proteomes" id="UP000007110">
    <property type="component" value="Unassembled WGS sequence"/>
</dbReference>
<feature type="region of interest" description="Disordered" evidence="6">
    <location>
        <begin position="437"/>
        <end position="511"/>
    </location>
</feature>
<dbReference type="FunFam" id="3.40.50.10810:FF:000013">
    <property type="entry name" value="E3 ubiquitin-protein ligase SHPRH isoform X2"/>
    <property type="match status" value="1"/>
</dbReference>
<dbReference type="InterPro" id="IPR011011">
    <property type="entry name" value="Znf_FYVE_PHD"/>
</dbReference>
<feature type="compositionally biased region" description="Basic and acidic residues" evidence="6">
    <location>
        <begin position="717"/>
        <end position="731"/>
    </location>
</feature>
<dbReference type="SMART" id="SM00490">
    <property type="entry name" value="HELICc"/>
    <property type="match status" value="1"/>
</dbReference>
<dbReference type="SUPFAM" id="SSF52540">
    <property type="entry name" value="P-loop containing nucleoside triphosphate hydrolases"/>
    <property type="match status" value="3"/>
</dbReference>
<dbReference type="SUPFAM" id="SSF57903">
    <property type="entry name" value="FYVE/PHD zinc finger"/>
    <property type="match status" value="1"/>
</dbReference>
<dbReference type="InterPro" id="IPR017907">
    <property type="entry name" value="Znf_RING_CS"/>
</dbReference>
<dbReference type="SMART" id="SM00249">
    <property type="entry name" value="PHD"/>
    <property type="match status" value="1"/>
</dbReference>
<feature type="compositionally biased region" description="Basic and acidic residues" evidence="6">
    <location>
        <begin position="640"/>
        <end position="650"/>
    </location>
</feature>
<keyword evidence="1" id="KW-0479">Metal-binding</keyword>
<dbReference type="SUPFAM" id="SSF57850">
    <property type="entry name" value="RING/U-box"/>
    <property type="match status" value="1"/>
</dbReference>
<dbReference type="InterPro" id="IPR018957">
    <property type="entry name" value="Znf_C3HC4_RING-type"/>
</dbReference>
<dbReference type="InterPro" id="IPR014001">
    <property type="entry name" value="Helicase_ATP-bd"/>
</dbReference>
<dbReference type="GO" id="GO:0008270">
    <property type="term" value="F:zinc ion binding"/>
    <property type="evidence" value="ECO:0007669"/>
    <property type="project" value="UniProtKB-KW"/>
</dbReference>
<dbReference type="KEGG" id="spu:754459"/>
<dbReference type="InterPro" id="IPR001841">
    <property type="entry name" value="Znf_RING"/>
</dbReference>
<dbReference type="InterPro" id="IPR013083">
    <property type="entry name" value="Znf_RING/FYVE/PHD"/>
</dbReference>
<dbReference type="InterPro" id="IPR049730">
    <property type="entry name" value="SNF2/RAD54-like_C"/>
</dbReference>
<reference evidence="10" key="1">
    <citation type="submission" date="2015-02" db="EMBL/GenBank/DDBJ databases">
        <title>Genome sequencing for Strongylocentrotus purpuratus.</title>
        <authorList>
            <person name="Murali S."/>
            <person name="Liu Y."/>
            <person name="Vee V."/>
            <person name="English A."/>
            <person name="Wang M."/>
            <person name="Skinner E."/>
            <person name="Han Y."/>
            <person name="Muzny D.M."/>
            <person name="Worley K.C."/>
            <person name="Gibbs R.A."/>
        </authorList>
    </citation>
    <scope>NUCLEOTIDE SEQUENCE</scope>
</reference>
<evidence type="ECO:0000313" key="10">
    <source>
        <dbReference type="Proteomes" id="UP000007110"/>
    </source>
</evidence>
<keyword evidence="10" id="KW-1185">Reference proteome</keyword>
<evidence type="ECO:0000313" key="9">
    <source>
        <dbReference type="EnsemblMetazoa" id="XP_030850067"/>
    </source>
</evidence>
<dbReference type="SMART" id="SM00487">
    <property type="entry name" value="DEXDc"/>
    <property type="match status" value="1"/>
</dbReference>
<dbReference type="CDD" id="cd16569">
    <property type="entry name" value="RING-HC_SHPRH-like"/>
    <property type="match status" value="1"/>
</dbReference>
<evidence type="ECO:0000256" key="1">
    <source>
        <dbReference type="ARBA" id="ARBA00022723"/>
    </source>
</evidence>
<sequence length="1774" mass="200260">MRQKRKPSSTQQLDPDKRQCLSWDMYDAVNSGSSEAGPSTSQTDEGIEPDVDLCVIDLIEDGPHEVPDSSSDEEVIDLTGDDDLQELALYVDPILEDVVHTEPNDVLYQFKVSKSKYLILERAADYRVKVHLDQPSERDRVGLLCTLKMRLLPVAPAIVSQPNPQLPTDGCSTLLLREAPGYDFLVFPDQQINSLSRLQFSRKDLLLGRGSLLAFSIEMERRPSTSCLESFQELARLYQGKLLWLCLRDYDPASGCASMDAWLLSGIVSQPALNGAQFPSRKQYLEYVPHLMNWYHGFPLPARKKYKAHKRYDYTALFDKVRQYHQTQEVVETISVQHPILVPTLRPYQRDAVCWMVKKEKVKQNEKGQLHILWRLFKTVDDKTLYYNPNSGEITDRRQEMPEAFPGGILADEMGLGKTVEVLAMVLAHPRWVKDHSQDTAISSCTQDKLPDGAVSKDHSQMNMDTSSCTQNKLPNSAVSKDHSLNMDTSSSTQDKLPESAGTDVATPAEGEQLECKTSGTLVSSKNVTMPEAQSDVEVEVSDISDFNRINGSGFQGGTGTMVAGDSMSSVLVHGTAMESNETETVLDKKPVNLLGQEVSEGSSSCTSQNNENITCNRKEETMSLIQVHGTEMKNTAVKVESRTESERNLKNVVEQEPQDNKSLSGPDVQYASQATKQSNSTAQNSKDKDSFHLQGKEVKYLKVTEDEEAPPGANESHMESAIENEKEATQEREKPKVFQCTCGRNERNICQPTCVQCLRCRSWLHAACIGFDIHMPDTPSQDLQFWCPNCFPKVPPLVSGATLIISPASICHQWVDEINRHINSSTLKVVVYEGVKKQGYVQPRTLAECDIVITTYNTLRVELDYANLSQPGTEGRSLRHGKRYQTTPSPLPCVEWWRICLDEAQMIESTTAKSAKMANRLSARNRWCVTGTPIQKSLDDLYGLFLFLGVEPYWVKDWWDLLLSIPYSQGNREPLQKALCKIFWRSAKRDVIDQIALPPQREEIHWLDFSPVETYFYKRKHEECSINFTSNSRKTSVLPETKLSTLDRQSLQSLLGPLLRVRQACCHPHVVRGEFTTLQKKKQLSMEDLLKTMIAKAEVESDGAHRQLVCAMNALAAVHCIKNELPEAVALYREALKSAEEHKDHIKTDKLQMMHAIHNLNEILKDRPEVVEPSPEDGDLAQRMVFLRDQYLQKTAYLVTSSLYTLQPIRDKVLEQQEKIPPGPAWYLDGIQWAIYQGLGPDLVDRLKTELEAKSEVMGLADKFRDARGFQFVLVSELEELAKLYESAWDGVTSLQDKLKDKALLAEATDCHLRPFKGRHKHTCAFCKVEDQLQKYEMKLFSFDVRNLEVQEVAGPANADPNQDRFNLMAGGPRGNWAASDHERALRILHSFLRSCSADDITLEEGTNFLEMLEQQRKEFKPLRAYWGAMRDRVAAMDELEMAMLRLRVKLPGEETDPASQPYIIEPHEIDQQRYSFLNDRLFAKNDLRRKLGQLVYLRNLNKAQYDLKDGYNPEPCPICVRPLGKQWTVLQCGHCFCNECMETMLKRVHIAGRQSPVKCAVCRMPTEGVDVSYVSVTLQQQDAAEQAAAEESIKVQGDHSTKIEAVVRTLKGIQLKEPGAKAIVFSTWSEVLELISKALTQNQIKFRNAGKQGGPKHFQAALMDFKHEADITALLLPVHSGSKGLNLIEATHVLLVEPILNPASEMQAVGRVHRIGQTKPTVVHRYLVHETIEEKLHSYLSTHIIRDGLNSVETDTGDMTFSDLKELFTSET</sequence>
<keyword evidence="2 5" id="KW-0863">Zinc-finger</keyword>
<dbReference type="CDD" id="cd18070">
    <property type="entry name" value="DEXQc_SHPRH"/>
    <property type="match status" value="1"/>
</dbReference>
<evidence type="ECO:0000256" key="2">
    <source>
        <dbReference type="ARBA" id="ARBA00022771"/>
    </source>
</evidence>
<feature type="domain" description="RING-type" evidence="7">
    <location>
        <begin position="1518"/>
        <end position="1565"/>
    </location>
</feature>
<dbReference type="GO" id="GO:0061630">
    <property type="term" value="F:ubiquitin protein ligase activity"/>
    <property type="evidence" value="ECO:0000318"/>
    <property type="project" value="GO_Central"/>
</dbReference>
<keyword evidence="4" id="KW-0862">Zinc</keyword>
<dbReference type="CTD" id="257218"/>
<dbReference type="OrthoDB" id="423559at2759"/>
<protein>
    <recommendedName>
        <fullName evidence="11">E3 ubiquitin-protein ligase SHPRH</fullName>
    </recommendedName>
</protein>
<dbReference type="InterPro" id="IPR048695">
    <property type="entry name" value="SHPRH_helical_2nd"/>
</dbReference>
<dbReference type="PANTHER" id="PTHR45865">
    <property type="entry name" value="E3 UBIQUITIN-PROTEIN LIGASE SHPRH FAMILY MEMBER"/>
    <property type="match status" value="1"/>
</dbReference>
<dbReference type="GO" id="GO:0006974">
    <property type="term" value="P:DNA damage response"/>
    <property type="evidence" value="ECO:0000318"/>
    <property type="project" value="GO_Central"/>
</dbReference>
<dbReference type="Pfam" id="PF00097">
    <property type="entry name" value="zf-C3HC4"/>
    <property type="match status" value="1"/>
</dbReference>
<evidence type="ECO:0000259" key="8">
    <source>
        <dbReference type="PROSITE" id="PS51194"/>
    </source>
</evidence>
<reference evidence="9" key="2">
    <citation type="submission" date="2021-01" db="UniProtKB">
        <authorList>
            <consortium name="EnsemblMetazoa"/>
        </authorList>
    </citation>
    <scope>IDENTIFICATION</scope>
</reference>
<dbReference type="GO" id="GO:0016787">
    <property type="term" value="F:hydrolase activity"/>
    <property type="evidence" value="ECO:0007669"/>
    <property type="project" value="UniProtKB-KW"/>
</dbReference>
<proteinExistence type="predicted"/>
<dbReference type="InterPro" id="IPR019786">
    <property type="entry name" value="Zinc_finger_PHD-type_CS"/>
</dbReference>
<dbReference type="Pfam" id="PF00176">
    <property type="entry name" value="SNF2-rel_dom"/>
    <property type="match status" value="1"/>
</dbReference>
<feature type="region of interest" description="Disordered" evidence="6">
    <location>
        <begin position="707"/>
        <end position="731"/>
    </location>
</feature>
<dbReference type="Pfam" id="PF21325">
    <property type="entry name" value="SHPRH_helical-1st"/>
    <property type="match status" value="1"/>
</dbReference>
<evidence type="ECO:0000256" key="3">
    <source>
        <dbReference type="ARBA" id="ARBA00022801"/>
    </source>
</evidence>
<feature type="compositionally biased region" description="Polar residues" evidence="6">
    <location>
        <begin position="671"/>
        <end position="685"/>
    </location>
</feature>
<dbReference type="InterPro" id="IPR038718">
    <property type="entry name" value="SNF2-like_sf"/>
</dbReference>
<dbReference type="PROSITE" id="PS00518">
    <property type="entry name" value="ZF_RING_1"/>
    <property type="match status" value="1"/>
</dbReference>
<dbReference type="PANTHER" id="PTHR45865:SF1">
    <property type="entry name" value="E3 UBIQUITIN-PROTEIN LIGASE SHPRH"/>
    <property type="match status" value="1"/>
</dbReference>
<accession>A0A7M7PEF2</accession>
<dbReference type="Gene3D" id="3.40.50.10810">
    <property type="entry name" value="Tandem AAA-ATPase domain"/>
    <property type="match status" value="2"/>
</dbReference>
<dbReference type="GO" id="GO:0000209">
    <property type="term" value="P:protein polyubiquitination"/>
    <property type="evidence" value="ECO:0000318"/>
    <property type="project" value="GO_Central"/>
</dbReference>
<dbReference type="PROSITE" id="PS51194">
    <property type="entry name" value="HELICASE_CTER"/>
    <property type="match status" value="1"/>
</dbReference>
<feature type="compositionally biased region" description="Basic and acidic residues" evidence="6">
    <location>
        <begin position="449"/>
        <end position="460"/>
    </location>
</feature>
<feature type="compositionally biased region" description="Polar residues" evidence="6">
    <location>
        <begin position="30"/>
        <end position="44"/>
    </location>
</feature>
<evidence type="ECO:0000256" key="6">
    <source>
        <dbReference type="SAM" id="MobiDB-lite"/>
    </source>
</evidence>